<comment type="similarity">
    <text evidence="2">Belongs to the mab-21 family.</text>
</comment>
<dbReference type="Gene3D" id="1.10.1410.40">
    <property type="match status" value="1"/>
</dbReference>
<name>A0ABY7DX18_MYAAR</name>
<evidence type="ECO:0000256" key="5">
    <source>
        <dbReference type="ARBA" id="ARBA00022723"/>
    </source>
</evidence>
<dbReference type="InterPro" id="IPR024810">
    <property type="entry name" value="MAB21L/cGLR"/>
</dbReference>
<gene>
    <name evidence="11" type="ORF">MAR_008821</name>
</gene>
<organism evidence="11 12">
    <name type="scientific">Mya arenaria</name>
    <name type="common">Soft-shell clam</name>
    <dbReference type="NCBI Taxonomy" id="6604"/>
    <lineage>
        <taxon>Eukaryota</taxon>
        <taxon>Metazoa</taxon>
        <taxon>Spiralia</taxon>
        <taxon>Lophotrochozoa</taxon>
        <taxon>Mollusca</taxon>
        <taxon>Bivalvia</taxon>
        <taxon>Autobranchia</taxon>
        <taxon>Heteroconchia</taxon>
        <taxon>Euheterodonta</taxon>
        <taxon>Imparidentia</taxon>
        <taxon>Neoheterodontei</taxon>
        <taxon>Myida</taxon>
        <taxon>Myoidea</taxon>
        <taxon>Myidae</taxon>
        <taxon>Mya</taxon>
    </lineage>
</organism>
<keyword evidence="3" id="KW-0808">Transferase</keyword>
<reference evidence="11" key="1">
    <citation type="submission" date="2022-11" db="EMBL/GenBank/DDBJ databases">
        <title>Centuries of genome instability and evolution in soft-shell clam transmissible cancer (bioRxiv).</title>
        <authorList>
            <person name="Hart S.F.M."/>
            <person name="Yonemitsu M.A."/>
            <person name="Giersch R.M."/>
            <person name="Beal B.F."/>
            <person name="Arriagada G."/>
            <person name="Davis B.W."/>
            <person name="Ostrander E.A."/>
            <person name="Goff S.P."/>
            <person name="Metzger M.J."/>
        </authorList>
    </citation>
    <scope>NUCLEOTIDE SEQUENCE</scope>
    <source>
        <strain evidence="11">MELC-2E11</strain>
        <tissue evidence="11">Siphon/mantle</tissue>
    </source>
</reference>
<evidence type="ECO:0000259" key="9">
    <source>
        <dbReference type="Pfam" id="PF03281"/>
    </source>
</evidence>
<dbReference type="Pfam" id="PF20266">
    <property type="entry name" value="Mab-21_C"/>
    <property type="match status" value="1"/>
</dbReference>
<feature type="domain" description="Mab-21-like HhH/H2TH-like" evidence="10">
    <location>
        <begin position="456"/>
        <end position="548"/>
    </location>
</feature>
<evidence type="ECO:0000256" key="8">
    <source>
        <dbReference type="ARBA" id="ARBA00022842"/>
    </source>
</evidence>
<keyword evidence="5" id="KW-0479">Metal-binding</keyword>
<evidence type="ECO:0000259" key="10">
    <source>
        <dbReference type="Pfam" id="PF20266"/>
    </source>
</evidence>
<evidence type="ECO:0000256" key="4">
    <source>
        <dbReference type="ARBA" id="ARBA00022695"/>
    </source>
</evidence>
<evidence type="ECO:0000256" key="7">
    <source>
        <dbReference type="ARBA" id="ARBA00022840"/>
    </source>
</evidence>
<accession>A0ABY7DX18</accession>
<keyword evidence="6" id="KW-0547">Nucleotide-binding</keyword>
<protein>
    <submittedName>
        <fullName evidence="11">M21D2-like protein</fullName>
    </submittedName>
</protein>
<dbReference type="EMBL" id="CP111015">
    <property type="protein sequence ID" value="WAR02263.1"/>
    <property type="molecule type" value="Genomic_DNA"/>
</dbReference>
<dbReference type="PANTHER" id="PTHR10656:SF42">
    <property type="entry name" value="CYCLIC GMP-AMP SYNTHASE-LIKE PROTEIN-RELATED"/>
    <property type="match status" value="1"/>
</dbReference>
<feature type="domain" description="Mab-21-like nucleotidyltransferase" evidence="9">
    <location>
        <begin position="363"/>
        <end position="445"/>
    </location>
</feature>
<evidence type="ECO:0000256" key="2">
    <source>
        <dbReference type="ARBA" id="ARBA00008307"/>
    </source>
</evidence>
<dbReference type="PANTHER" id="PTHR10656">
    <property type="entry name" value="CELL FATE DETERMINING PROTEIN MAB21-RELATED"/>
    <property type="match status" value="1"/>
</dbReference>
<keyword evidence="12" id="KW-1185">Reference proteome</keyword>
<dbReference type="Pfam" id="PF03281">
    <property type="entry name" value="Mab-21"/>
    <property type="match status" value="1"/>
</dbReference>
<evidence type="ECO:0000256" key="1">
    <source>
        <dbReference type="ARBA" id="ARBA00001946"/>
    </source>
</evidence>
<comment type="cofactor">
    <cofactor evidence="1">
        <name>Mg(2+)</name>
        <dbReference type="ChEBI" id="CHEBI:18420"/>
    </cofactor>
</comment>
<evidence type="ECO:0000256" key="6">
    <source>
        <dbReference type="ARBA" id="ARBA00022741"/>
    </source>
</evidence>
<sequence length="805" mass="91002">MFDQKRNVTYIKGVLVHTETLTIMASYSPGQRDLTKSNMVFLSLVMKLDSALHPNLQVQLREVEFINRFFAIMGMEELIPVGSCMDGSKVNTPTDYGDVDILLVPKKYVLNEQLFDYDPNYPAFLHVRGDSDHVKIFKNVKLVEGCHVPVMVLKQIQKHFFHLIPFFVHGTTSGGTPGNGGTFNTVKKSGVGLEFAKLDVDNFDLNGFVGQQYKGVDKLRIFGKFIDLSMDMFIDFDLNEAGDKAMQRRKRKKNHKECSSTNMMISALIKAVDVFSGKYKEDQSDCTSSNSCNPNHDSIEEIEIDHEDGDVTMRYINNLDIDESNGESDENTDDISVSMPVAIEPDFDHDDSNDKKVYLPKISSADLVPAFKFGDWPRPAAEWKTRKRKWPSKDTVQNVVECGCHIVSKRPLFPELNGDPTKEDNSPESDKTNTFFRLSFSQCELLLAKCLTETQKCCWRILKAYQKAFLGTEPKVLASYHWKNVVFWVSEETDPSFWTEDNVLCGVCKALDFMIQCLRERFIPVYFVKNENLIAGCQHEVIEEALARVISIRKNPIGYLQLFIESPPQSLPYRVSRKALKTSLDNKNSKTEYVLDTMVDSVRDFPKLATDEDFYSRMPCKMLECWQLMKNTIEETQTSNKSTEIIENMDKLFNKVLVDFEGDKSDEDGDSITKTVVETAESLLSTITGESSKSANTKREVVQAFIEAFTSLSEDKPVDHKKAFGGVLSAFTSTIEERLKAEPSSSSTFLHGASAFIEALTENVMNVSEGEPSTDVPSGIKSFLSKFGEKLHPHSQAKEEDFDLD</sequence>
<evidence type="ECO:0000256" key="3">
    <source>
        <dbReference type="ARBA" id="ARBA00022679"/>
    </source>
</evidence>
<dbReference type="InterPro" id="IPR046903">
    <property type="entry name" value="Mab-21-like_nuc_Trfase"/>
</dbReference>
<proteinExistence type="inferred from homology"/>
<evidence type="ECO:0000313" key="11">
    <source>
        <dbReference type="EMBL" id="WAR02263.1"/>
    </source>
</evidence>
<dbReference type="Proteomes" id="UP001164746">
    <property type="component" value="Chromosome 4"/>
</dbReference>
<dbReference type="InterPro" id="IPR046906">
    <property type="entry name" value="Mab-21_HhH/H2TH-like"/>
</dbReference>
<keyword evidence="7" id="KW-0067">ATP-binding</keyword>
<keyword evidence="4" id="KW-0548">Nucleotidyltransferase</keyword>
<evidence type="ECO:0000313" key="12">
    <source>
        <dbReference type="Proteomes" id="UP001164746"/>
    </source>
</evidence>
<keyword evidence="8" id="KW-0460">Magnesium</keyword>
<dbReference type="SMART" id="SM01265">
    <property type="entry name" value="Mab-21"/>
    <property type="match status" value="1"/>
</dbReference>